<accession>A0A0J9EVA2</accession>
<dbReference type="EMBL" id="ADLK01000020">
    <property type="protein sequence ID" value="KMW19810.1"/>
    <property type="molecule type" value="Genomic_DNA"/>
</dbReference>
<reference evidence="1 2" key="1">
    <citation type="submission" date="2011-04" db="EMBL/GenBank/DDBJ databases">
        <title>The Genome Sequence of Clostridium citroniae WAL-19142.</title>
        <authorList>
            <consortium name="The Broad Institute Genome Sequencing Platform"/>
            <person name="Earl A."/>
            <person name="Ward D."/>
            <person name="Feldgarden M."/>
            <person name="Gevers D."/>
            <person name="Warren Y.A."/>
            <person name="Tyrrell K.L."/>
            <person name="Citron D.M."/>
            <person name="Goldstein E.J."/>
            <person name="Daigneault M."/>
            <person name="Allen-Vercoe E."/>
            <person name="Young S.K."/>
            <person name="Zeng Q."/>
            <person name="Gargeya S."/>
            <person name="Fitzgerald M."/>
            <person name="Haas B."/>
            <person name="Abouelleil A."/>
            <person name="Alvarado L."/>
            <person name="Arachchi H.M."/>
            <person name="Berlin A."/>
            <person name="Brown A."/>
            <person name="Chapman S.B."/>
            <person name="Chen Z."/>
            <person name="Dunbar C."/>
            <person name="Freedman E."/>
            <person name="Gearin G."/>
            <person name="Gellesch M."/>
            <person name="Goldberg J."/>
            <person name="Griggs A."/>
            <person name="Gujja S."/>
            <person name="Heilman E.R."/>
            <person name="Heiman D."/>
            <person name="Howarth C."/>
            <person name="Larson L."/>
            <person name="Lui A."/>
            <person name="MacDonald P.J."/>
            <person name="Mehta T."/>
            <person name="Montmayeur A."/>
            <person name="Murphy C."/>
            <person name="Neiman D."/>
            <person name="Pearson M."/>
            <person name="Priest M."/>
            <person name="Roberts A."/>
            <person name="Saif S."/>
            <person name="Shea T."/>
            <person name="Shenoy N."/>
            <person name="Sisk P."/>
            <person name="Stolte C."/>
            <person name="Sykes S."/>
            <person name="White J."/>
            <person name="Yandava C."/>
            <person name="Wortman J."/>
            <person name="Nusbaum C."/>
            <person name="Birren B."/>
        </authorList>
    </citation>
    <scope>NUCLEOTIDE SEQUENCE [LARGE SCALE GENOMIC DNA]</scope>
    <source>
        <strain evidence="1 2">WAL-19142</strain>
    </source>
</reference>
<name>A0A0J9EVA2_9FIRM</name>
<evidence type="ECO:0000313" key="2">
    <source>
        <dbReference type="Proteomes" id="UP000037392"/>
    </source>
</evidence>
<dbReference type="Proteomes" id="UP000037392">
    <property type="component" value="Unassembled WGS sequence"/>
</dbReference>
<protein>
    <submittedName>
        <fullName evidence="1">Uncharacterized protein</fullName>
    </submittedName>
</protein>
<dbReference type="InterPro" id="IPR008928">
    <property type="entry name" value="6-hairpin_glycosidase_sf"/>
</dbReference>
<gene>
    <name evidence="1" type="ORF">HMPREF9470_02550</name>
</gene>
<dbReference type="GeneID" id="93164205"/>
<dbReference type="OrthoDB" id="262615at2"/>
<organism evidence="1 2">
    <name type="scientific">[Clostridium] citroniae WAL-19142</name>
    <dbReference type="NCBI Taxonomy" id="742734"/>
    <lineage>
        <taxon>Bacteria</taxon>
        <taxon>Bacillati</taxon>
        <taxon>Bacillota</taxon>
        <taxon>Clostridia</taxon>
        <taxon>Lachnospirales</taxon>
        <taxon>Lachnospiraceae</taxon>
        <taxon>Enterocloster</taxon>
    </lineage>
</organism>
<comment type="caution">
    <text evidence="1">The sequence shown here is derived from an EMBL/GenBank/DDBJ whole genome shotgun (WGS) entry which is preliminary data.</text>
</comment>
<evidence type="ECO:0000313" key="1">
    <source>
        <dbReference type="EMBL" id="KMW19810.1"/>
    </source>
</evidence>
<dbReference type="SUPFAM" id="SSF48208">
    <property type="entry name" value="Six-hairpin glycosidases"/>
    <property type="match status" value="1"/>
</dbReference>
<dbReference type="AlphaFoldDB" id="A0A0J9EVA2"/>
<dbReference type="GO" id="GO:0005975">
    <property type="term" value="P:carbohydrate metabolic process"/>
    <property type="evidence" value="ECO:0007669"/>
    <property type="project" value="InterPro"/>
</dbReference>
<proteinExistence type="predicted"/>
<dbReference type="PATRIC" id="fig|742734.4.peg.2732"/>
<sequence>MRKKIHFEIVSRYDKKMEPATVAVPLPKGELYSGKIKSLKLKKLPEGRCYPAQFRATGFWEDGTVRWLLVHFLGDLPANQETDYELCLAAEMQDKEETGFPMIHVQRGGEYTAIENGSMHIELAKSGQRCIFHRIVTPGHTYGADEIIGPVIKDQEGDEFKAEIGAGGWEVIEEGPVRAVVRTRGRHYCGEKSWFDYALMITVWAGKPWILADYQIINTEDDRSSADRREMVINNEQAGLKYNKDYPYEAVREMKLEIRPGIGGECTGEEEYGIYTSGFNYHVKKGNQEPISELITADTIINTANEMFPEVLFSIFAADWRNRDYGVTAGIQQAYQNFPKALEASGQGICISFLPELNTILKVPQGVAKTTRCYLYFHEVELEDRMLVDRAHQFEMPALPVLAPEVYMEASVLDPYITDQYHHETERFLYRYVDSRAKGLGILNFGDGPEWEYIKQGRSGGELIWINNEYDMPHNFMVMLARTGDRRYYDYMKAAVEHWYDVDLCHYSGQPYRKGLLYTHSVDHVSGQPVPSHQWVEGFLDYYHLTGSPYGLEAARSIGQGLLKLMELPIYHATATVEPREIGWAMRTFMALYRETWEQKWLDACEPIVKVYLKWAEELGTWTTPYPDNYMDRVPFMMHVGIVGLYQYDQVCPSREIKQTMINVVDDMIRYCYIPRADVFFGKQFPAVRFLNLNGMVLESLAIAYELTGDRAYMETGLGMFEWITRENQPPLYDFSKYKHDDYTVIYDCPSGPKRCAQTLLPLLHYYRRAVELGYLKNREQIMNSGGYV</sequence>
<dbReference type="RefSeq" id="WP_045093550.1">
    <property type="nucleotide sequence ID" value="NZ_KQ235878.1"/>
</dbReference>